<reference evidence="2 3" key="1">
    <citation type="journal article" date="2019" name="Nat. Ecol. Evol.">
        <title>Megaphylogeny resolves global patterns of mushroom evolution.</title>
        <authorList>
            <person name="Varga T."/>
            <person name="Krizsan K."/>
            <person name="Foldi C."/>
            <person name="Dima B."/>
            <person name="Sanchez-Garcia M."/>
            <person name="Sanchez-Ramirez S."/>
            <person name="Szollosi G.J."/>
            <person name="Szarkandi J.G."/>
            <person name="Papp V."/>
            <person name="Albert L."/>
            <person name="Andreopoulos W."/>
            <person name="Angelini C."/>
            <person name="Antonin V."/>
            <person name="Barry K.W."/>
            <person name="Bougher N.L."/>
            <person name="Buchanan P."/>
            <person name="Buyck B."/>
            <person name="Bense V."/>
            <person name="Catcheside P."/>
            <person name="Chovatia M."/>
            <person name="Cooper J."/>
            <person name="Damon W."/>
            <person name="Desjardin D."/>
            <person name="Finy P."/>
            <person name="Geml J."/>
            <person name="Haridas S."/>
            <person name="Hughes K."/>
            <person name="Justo A."/>
            <person name="Karasinski D."/>
            <person name="Kautmanova I."/>
            <person name="Kiss B."/>
            <person name="Kocsube S."/>
            <person name="Kotiranta H."/>
            <person name="LaButti K.M."/>
            <person name="Lechner B.E."/>
            <person name="Liimatainen K."/>
            <person name="Lipzen A."/>
            <person name="Lukacs Z."/>
            <person name="Mihaltcheva S."/>
            <person name="Morgado L.N."/>
            <person name="Niskanen T."/>
            <person name="Noordeloos M.E."/>
            <person name="Ohm R.A."/>
            <person name="Ortiz-Santana B."/>
            <person name="Ovrebo C."/>
            <person name="Racz N."/>
            <person name="Riley R."/>
            <person name="Savchenko A."/>
            <person name="Shiryaev A."/>
            <person name="Soop K."/>
            <person name="Spirin V."/>
            <person name="Szebenyi C."/>
            <person name="Tomsovsky M."/>
            <person name="Tulloss R.E."/>
            <person name="Uehling J."/>
            <person name="Grigoriev I.V."/>
            <person name="Vagvolgyi C."/>
            <person name="Papp T."/>
            <person name="Martin F.M."/>
            <person name="Miettinen O."/>
            <person name="Hibbett D.S."/>
            <person name="Nagy L.G."/>
        </authorList>
    </citation>
    <scope>NUCLEOTIDE SEQUENCE [LARGE SCALE GENOMIC DNA]</scope>
    <source>
        <strain evidence="2 3">FP101781</strain>
    </source>
</reference>
<sequence>MASNDPFTTASKLTGSLMRFRARMAEAGFTGFKRMAEAKRTIELVLPKLVAALNHPVFYESSHAEELRRALAFVAMYAEPGQRDAILATPDFGNPYLGEDQWPDRLSCPGSIEEYGAGPGPSEEVDSEDGDDLDSEDGMENAGKLKGITKSDDEDTDEDYRPKKRVRHSKVVLSEPEDSDVELSKRERKRLGTAGVVTRSMVAKTTEGSMAKEAPTMVTNSAQPGMTTSGTSSGSSGKTAEATPGHQDPAATTPDDHTHVPSNPGSALLRAVASRTGAHVWGIGRPLGRTPVKWIETVVNLVALALDQLLRFHVEQVSQVNAMRVAYDALAISLMGTKQEIARTLIEMDRVEDDQFRNSIGTVEAFEAAKEMFPEKDRELLAKADLATLLECARQLPPSVQALITRRLQEDMARDGWEGPGGVIGGGGFVAISLCFLAVAQIARSCPQ</sequence>
<protein>
    <submittedName>
        <fullName evidence="2">Uncharacterized protein</fullName>
    </submittedName>
</protein>
<dbReference type="EMBL" id="QPFP01000120">
    <property type="protein sequence ID" value="TEB21164.1"/>
    <property type="molecule type" value="Genomic_DNA"/>
</dbReference>
<evidence type="ECO:0000313" key="3">
    <source>
        <dbReference type="Proteomes" id="UP000298030"/>
    </source>
</evidence>
<evidence type="ECO:0000313" key="2">
    <source>
        <dbReference type="EMBL" id="TEB21164.1"/>
    </source>
</evidence>
<feature type="compositionally biased region" description="Acidic residues" evidence="1">
    <location>
        <begin position="123"/>
        <end position="139"/>
    </location>
</feature>
<feature type="compositionally biased region" description="Low complexity" evidence="1">
    <location>
        <begin position="227"/>
        <end position="237"/>
    </location>
</feature>
<keyword evidence="3" id="KW-1185">Reference proteome</keyword>
<dbReference type="Proteomes" id="UP000298030">
    <property type="component" value="Unassembled WGS sequence"/>
</dbReference>
<organism evidence="2 3">
    <name type="scientific">Coprinellus micaceus</name>
    <name type="common">Glistening ink-cap mushroom</name>
    <name type="synonym">Coprinus micaceus</name>
    <dbReference type="NCBI Taxonomy" id="71717"/>
    <lineage>
        <taxon>Eukaryota</taxon>
        <taxon>Fungi</taxon>
        <taxon>Dikarya</taxon>
        <taxon>Basidiomycota</taxon>
        <taxon>Agaricomycotina</taxon>
        <taxon>Agaricomycetes</taxon>
        <taxon>Agaricomycetidae</taxon>
        <taxon>Agaricales</taxon>
        <taxon>Agaricineae</taxon>
        <taxon>Psathyrellaceae</taxon>
        <taxon>Coprinellus</taxon>
    </lineage>
</organism>
<feature type="region of interest" description="Disordered" evidence="1">
    <location>
        <begin position="111"/>
        <end position="187"/>
    </location>
</feature>
<comment type="caution">
    <text evidence="2">The sequence shown here is derived from an EMBL/GenBank/DDBJ whole genome shotgun (WGS) entry which is preliminary data.</text>
</comment>
<evidence type="ECO:0000256" key="1">
    <source>
        <dbReference type="SAM" id="MobiDB-lite"/>
    </source>
</evidence>
<accession>A0A4Y7SHV0</accession>
<name>A0A4Y7SHV0_COPMI</name>
<proteinExistence type="predicted"/>
<gene>
    <name evidence="2" type="ORF">FA13DRAFT_1717223</name>
</gene>
<feature type="region of interest" description="Disordered" evidence="1">
    <location>
        <begin position="207"/>
        <end position="265"/>
    </location>
</feature>
<dbReference type="AlphaFoldDB" id="A0A4Y7SHV0"/>
<feature type="compositionally biased region" description="Polar residues" evidence="1">
    <location>
        <begin position="217"/>
        <end position="226"/>
    </location>
</feature>